<feature type="transmembrane region" description="Helical" evidence="14">
    <location>
        <begin position="153"/>
        <end position="171"/>
    </location>
</feature>
<gene>
    <name evidence="16" type="primary">tmem150b</name>
</gene>
<keyword evidence="10 14" id="KW-0472">Membrane</keyword>
<keyword evidence="8 14" id="KW-1133">Transmembrane helix</keyword>
<evidence type="ECO:0000259" key="15">
    <source>
        <dbReference type="Pfam" id="PF10277"/>
    </source>
</evidence>
<reference evidence="16" key="1">
    <citation type="submission" date="2021-06" db="EMBL/GenBank/DDBJ databases">
        <authorList>
            <consortium name="Wellcome Sanger Institute Data Sharing"/>
        </authorList>
    </citation>
    <scope>NUCLEOTIDE SEQUENCE [LARGE SCALE GENOMIC DNA]</scope>
</reference>
<accession>A0A8C4X9E9</accession>
<evidence type="ECO:0000256" key="8">
    <source>
        <dbReference type="ARBA" id="ARBA00022989"/>
    </source>
</evidence>
<evidence type="ECO:0000256" key="2">
    <source>
        <dbReference type="ARBA" id="ARBA00004542"/>
    </source>
</evidence>
<sequence>MWAWALLPVSLFLLGTIGFWAVYGIAVSNNSVNLTVEFPYISTCGSYTPQSCYFAQILNVGAFLVIWICLVRYQQIKDYERHSRLNTASLVLGFISAIGISVVGNFQQTVLLGVHMFGAFLAFFIGLAYFWIQVYLTFKVKLNHGGKWIGTTRTFLCIICTILIISMAVLHKTGSRSAAAGCEWLAAMTFFMLFASFAVEFRHVEQHSYHVMHKEVDTTMSVTL</sequence>
<evidence type="ECO:0000313" key="16">
    <source>
        <dbReference type="Ensembl" id="ENSECRP00000014406.1"/>
    </source>
</evidence>
<keyword evidence="7" id="KW-0967">Endosome</keyword>
<keyword evidence="5" id="KW-1003">Cell membrane</keyword>
<feature type="transmembrane region" description="Helical" evidence="14">
    <location>
        <begin position="53"/>
        <end position="73"/>
    </location>
</feature>
<evidence type="ECO:0000256" key="4">
    <source>
        <dbReference type="ARBA" id="ARBA00006565"/>
    </source>
</evidence>
<dbReference type="GO" id="GO:0006914">
    <property type="term" value="P:autophagy"/>
    <property type="evidence" value="ECO:0007669"/>
    <property type="project" value="UniProtKB-KW"/>
</dbReference>
<dbReference type="GeneID" id="114662286"/>
<evidence type="ECO:0000256" key="10">
    <source>
        <dbReference type="ARBA" id="ARBA00023136"/>
    </source>
</evidence>
<evidence type="ECO:0000256" key="13">
    <source>
        <dbReference type="ARBA" id="ARBA00045144"/>
    </source>
</evidence>
<evidence type="ECO:0000256" key="11">
    <source>
        <dbReference type="ARBA" id="ARBA00023180"/>
    </source>
</evidence>
<dbReference type="Ensembl" id="ENSECRT00000014660.1">
    <property type="protein sequence ID" value="ENSECRP00000014406.1"/>
    <property type="gene ID" value="ENSECRG00000009613.1"/>
</dbReference>
<dbReference type="RefSeq" id="XP_051790433.1">
    <property type="nucleotide sequence ID" value="XM_051934473.1"/>
</dbReference>
<dbReference type="Pfam" id="PF10277">
    <property type="entry name" value="Frag1"/>
    <property type="match status" value="1"/>
</dbReference>
<evidence type="ECO:0000256" key="9">
    <source>
        <dbReference type="ARBA" id="ARBA00023006"/>
    </source>
</evidence>
<evidence type="ECO:0000256" key="14">
    <source>
        <dbReference type="SAM" id="Phobius"/>
    </source>
</evidence>
<dbReference type="PANTHER" id="PTHR21324:SF3">
    <property type="entry name" value="MODULATOR OF MACROAUTOPHAGY TMEM150B"/>
    <property type="match status" value="1"/>
</dbReference>
<evidence type="ECO:0000313" key="17">
    <source>
        <dbReference type="Proteomes" id="UP000694620"/>
    </source>
</evidence>
<keyword evidence="9" id="KW-0072">Autophagy</keyword>
<evidence type="ECO:0000256" key="7">
    <source>
        <dbReference type="ARBA" id="ARBA00022753"/>
    </source>
</evidence>
<evidence type="ECO:0000256" key="6">
    <source>
        <dbReference type="ARBA" id="ARBA00022692"/>
    </source>
</evidence>
<dbReference type="Proteomes" id="UP000694620">
    <property type="component" value="Chromosome 12"/>
</dbReference>
<protein>
    <submittedName>
        <fullName evidence="16">Transmembrane protein 150B</fullName>
    </submittedName>
</protein>
<evidence type="ECO:0000256" key="1">
    <source>
        <dbReference type="ARBA" id="ARBA00004337"/>
    </source>
</evidence>
<comment type="similarity">
    <text evidence="4">Belongs to the DRAM/TMEM150 family.</text>
</comment>
<evidence type="ECO:0000256" key="12">
    <source>
        <dbReference type="ARBA" id="ARBA00023329"/>
    </source>
</evidence>
<dbReference type="InterPro" id="IPR050911">
    <property type="entry name" value="DRAM/TMEM150_Autophagy_Mod"/>
</dbReference>
<feature type="transmembrane region" description="Helical" evidence="14">
    <location>
        <begin position="85"/>
        <end position="104"/>
    </location>
</feature>
<feature type="transmembrane region" description="Helical" evidence="14">
    <location>
        <begin position="110"/>
        <end position="132"/>
    </location>
</feature>
<dbReference type="AlphaFoldDB" id="A0A8C4X9E9"/>
<dbReference type="OrthoDB" id="191706at2759"/>
<keyword evidence="17" id="KW-1185">Reference proteome</keyword>
<reference evidence="16" key="3">
    <citation type="submission" date="2025-09" db="UniProtKB">
        <authorList>
            <consortium name="Ensembl"/>
        </authorList>
    </citation>
    <scope>IDENTIFICATION</scope>
</reference>
<proteinExistence type="inferred from homology"/>
<name>A0A8C4X9E9_ERPCA</name>
<keyword evidence="11" id="KW-0325">Glycoprotein</keyword>
<dbReference type="GeneTree" id="ENSGT01030000234578"/>
<comment type="function">
    <text evidence="13">Modulator of macroautophagy that causes accumulation of autophagosomes under basal conditions and enhances autophagic flux. Represses cell death and promotes long-term clonogenic survival of cells grown in the absence of glucose in a macroautophagy-independent manner. May have some role in extracellular matrix engulfment or growth factor receptor recycling, both of which can modulate cell survival.</text>
</comment>
<evidence type="ECO:0000256" key="3">
    <source>
        <dbReference type="ARBA" id="ARBA00004651"/>
    </source>
</evidence>
<dbReference type="GO" id="GO:0010008">
    <property type="term" value="C:endosome membrane"/>
    <property type="evidence" value="ECO:0007669"/>
    <property type="project" value="UniProtKB-SubCell"/>
</dbReference>
<feature type="domain" description="CWH43-like N-terminal" evidence="15">
    <location>
        <begin position="4"/>
        <end position="203"/>
    </location>
</feature>
<dbReference type="InterPro" id="IPR019402">
    <property type="entry name" value="CWH43_N"/>
</dbReference>
<dbReference type="GO" id="GO:0005886">
    <property type="term" value="C:plasma membrane"/>
    <property type="evidence" value="ECO:0007669"/>
    <property type="project" value="UniProtKB-SubCell"/>
</dbReference>
<feature type="transmembrane region" description="Helical" evidence="14">
    <location>
        <begin position="177"/>
        <end position="199"/>
    </location>
</feature>
<keyword evidence="6 14" id="KW-0812">Transmembrane</keyword>
<dbReference type="CTD" id="284417"/>
<organism evidence="16 17">
    <name type="scientific">Erpetoichthys calabaricus</name>
    <name type="common">Rope fish</name>
    <name type="synonym">Calamoichthys calabaricus</name>
    <dbReference type="NCBI Taxonomy" id="27687"/>
    <lineage>
        <taxon>Eukaryota</taxon>
        <taxon>Metazoa</taxon>
        <taxon>Chordata</taxon>
        <taxon>Craniata</taxon>
        <taxon>Vertebrata</taxon>
        <taxon>Euteleostomi</taxon>
        <taxon>Actinopterygii</taxon>
        <taxon>Polypteriformes</taxon>
        <taxon>Polypteridae</taxon>
        <taxon>Erpetoichthys</taxon>
    </lineage>
</organism>
<keyword evidence="12" id="KW-0968">Cytoplasmic vesicle</keyword>
<dbReference type="GO" id="GO:0000421">
    <property type="term" value="C:autophagosome membrane"/>
    <property type="evidence" value="ECO:0007669"/>
    <property type="project" value="UniProtKB-SubCell"/>
</dbReference>
<comment type="subcellular location">
    <subcellularLocation>
        <location evidence="3">Cell membrane</location>
        <topology evidence="3">Multi-pass membrane protein</topology>
    </subcellularLocation>
    <subcellularLocation>
        <location evidence="2">Cytoplasmic vesicle</location>
        <location evidence="2">Autophagosome membrane</location>
        <topology evidence="2">Multi-pass membrane protein</topology>
    </subcellularLocation>
    <subcellularLocation>
        <location evidence="1">Endosome membrane</location>
        <topology evidence="1">Multi-pass membrane protein</topology>
    </subcellularLocation>
</comment>
<dbReference type="PANTHER" id="PTHR21324">
    <property type="entry name" value="FASTING-INDUCIBLE INTEGRAL MEMBRANE PROTEIN TM6P1-RELATED"/>
    <property type="match status" value="1"/>
</dbReference>
<evidence type="ECO:0000256" key="5">
    <source>
        <dbReference type="ARBA" id="ARBA00022475"/>
    </source>
</evidence>
<reference evidence="16" key="2">
    <citation type="submission" date="2025-08" db="UniProtKB">
        <authorList>
            <consortium name="Ensembl"/>
        </authorList>
    </citation>
    <scope>IDENTIFICATION</scope>
</reference>